<evidence type="ECO:0000313" key="3">
    <source>
        <dbReference type="EMBL" id="HJE90120.1"/>
    </source>
</evidence>
<organism evidence="3 4">
    <name type="scientific">Dietzia timorensis</name>
    <dbReference type="NCBI Taxonomy" id="499555"/>
    <lineage>
        <taxon>Bacteria</taxon>
        <taxon>Bacillati</taxon>
        <taxon>Actinomycetota</taxon>
        <taxon>Actinomycetes</taxon>
        <taxon>Mycobacteriales</taxon>
        <taxon>Dietziaceae</taxon>
        <taxon>Dietzia</taxon>
    </lineage>
</organism>
<proteinExistence type="predicted"/>
<evidence type="ECO:0000313" key="4">
    <source>
        <dbReference type="Proteomes" id="UP000776650"/>
    </source>
</evidence>
<dbReference type="RefSeq" id="WP_303911074.1">
    <property type="nucleotide sequence ID" value="NZ_DYXM01000070.1"/>
</dbReference>
<dbReference type="CDD" id="cd00085">
    <property type="entry name" value="HNHc"/>
    <property type="match status" value="1"/>
</dbReference>
<dbReference type="AlphaFoldDB" id="A0A921F2H6"/>
<protein>
    <submittedName>
        <fullName evidence="3">HNH endonuclease</fullName>
    </submittedName>
</protein>
<comment type="caution">
    <text evidence="3">The sequence shown here is derived from an EMBL/GenBank/DDBJ whole genome shotgun (WGS) entry which is preliminary data.</text>
</comment>
<reference evidence="3" key="1">
    <citation type="journal article" date="2021" name="PeerJ">
        <title>Extensive microbial diversity within the chicken gut microbiome revealed by metagenomics and culture.</title>
        <authorList>
            <person name="Gilroy R."/>
            <person name="Ravi A."/>
            <person name="Getino M."/>
            <person name="Pursley I."/>
            <person name="Horton D.L."/>
            <person name="Alikhan N.F."/>
            <person name="Baker D."/>
            <person name="Gharbi K."/>
            <person name="Hall N."/>
            <person name="Watson M."/>
            <person name="Adriaenssens E.M."/>
            <person name="Foster-Nyarko E."/>
            <person name="Jarju S."/>
            <person name="Secka A."/>
            <person name="Antonio M."/>
            <person name="Oren A."/>
            <person name="Chaudhuri R.R."/>
            <person name="La Ragione R."/>
            <person name="Hildebrand F."/>
            <person name="Pallen M.J."/>
        </authorList>
    </citation>
    <scope>NUCLEOTIDE SEQUENCE</scope>
    <source>
        <strain evidence="3">ChiGjej1B1-18357</strain>
    </source>
</reference>
<dbReference type="SMART" id="SM00507">
    <property type="entry name" value="HNHc"/>
    <property type="match status" value="1"/>
</dbReference>
<evidence type="ECO:0000259" key="2">
    <source>
        <dbReference type="SMART" id="SM00507"/>
    </source>
</evidence>
<dbReference type="Proteomes" id="UP000776650">
    <property type="component" value="Unassembled WGS sequence"/>
</dbReference>
<sequence length="624" mass="68085">MLDEEKIRYAPLECDKQFKRVIAESATCLRDGATGVVEALEQLSATIANVQDEFDESGTDSPLIAAMLQFAGRDLLALAAHLPSSEDQANVFTVLGSCAEGAAMQHALDTLETTRAEQMDPATAEDPDYMTFDPESLAADRIAVEHNLTTSRAGNLLGKSMSVQRCTRVWNVLMYGGMSSAVALRIADELEHVVDEDKLLEIQGRILAECLVDGKCVRWSSGMTRKLHRIISKVDRAALKRDEKDSKDKRDVRMWPATPASSTIMATLPALEAEAVWSSVDALAASWAKMGSETRTAAERRADALVQMVTGIDKRPVGDCTPIGHQVCSPNITLVADMDAGAARQRAYTAKGASTRERLDELLDSARSARLSTMPLRADELGTNLENAMALLGELVGRLGEETTYKPSAALRRLVAARDGTCRFPGCQVSAGRCDLDHVIPFNHNDPLRGGLTREDNLIALCRHHHRDKTHNETNYRLWPDGTVEVVFAGGTVGSSVPAGHRGQGRAELGLSYEALPANYREQVEELAGIAKELATICHSIAADRGPGFVTDIGEQPAADKRPPGPTRKERREASTAEFRRRPRTRKPRKSSERRLVPLMYGPFRDSDPQASAGKVIDPENPPY</sequence>
<accession>A0A921F2H6</accession>
<dbReference type="GO" id="GO:0004519">
    <property type="term" value="F:endonuclease activity"/>
    <property type="evidence" value="ECO:0007669"/>
    <property type="project" value="UniProtKB-KW"/>
</dbReference>
<gene>
    <name evidence="3" type="ORF">K8V11_03820</name>
</gene>
<feature type="compositionally biased region" description="Basic and acidic residues" evidence="1">
    <location>
        <begin position="558"/>
        <end position="580"/>
    </location>
</feature>
<dbReference type="EMBL" id="DYXM01000070">
    <property type="protein sequence ID" value="HJE90120.1"/>
    <property type="molecule type" value="Genomic_DNA"/>
</dbReference>
<dbReference type="InterPro" id="IPR003615">
    <property type="entry name" value="HNH_nuc"/>
</dbReference>
<feature type="region of interest" description="Disordered" evidence="1">
    <location>
        <begin position="548"/>
        <end position="624"/>
    </location>
</feature>
<evidence type="ECO:0000256" key="1">
    <source>
        <dbReference type="SAM" id="MobiDB-lite"/>
    </source>
</evidence>
<feature type="domain" description="HNH nuclease" evidence="2">
    <location>
        <begin position="410"/>
        <end position="467"/>
    </location>
</feature>
<keyword evidence="3" id="KW-0255">Endonuclease</keyword>
<keyword evidence="3" id="KW-0540">Nuclease</keyword>
<dbReference type="Gene3D" id="1.10.30.50">
    <property type="match status" value="1"/>
</dbReference>
<reference evidence="3" key="2">
    <citation type="submission" date="2021-09" db="EMBL/GenBank/DDBJ databases">
        <authorList>
            <person name="Gilroy R."/>
        </authorList>
    </citation>
    <scope>NUCLEOTIDE SEQUENCE</scope>
    <source>
        <strain evidence="3">ChiGjej1B1-18357</strain>
    </source>
</reference>
<name>A0A921F2H6_9ACTN</name>
<keyword evidence="3" id="KW-0378">Hydrolase</keyword>